<evidence type="ECO:0000313" key="1">
    <source>
        <dbReference type="EMBL" id="GAA4686835.1"/>
    </source>
</evidence>
<name>A0ABP8WDC9_9PSEU</name>
<sequence length="142" mass="15196">MRGATDDEGVDVRTSTEPVMALLRVKAPADVDPHVLEAALTRAICTNAERPLSAELEWVPAWREPAASAAKRRFVFVAVLRGPAQAGAEELAAAAERAAKRALKRMFGKATAAKAKARPAEDPEVATFWCAFRGTPHKVGHA</sequence>
<proteinExistence type="predicted"/>
<keyword evidence="2" id="KW-1185">Reference proteome</keyword>
<organism evidence="1 2">
    <name type="scientific">Pseudonocardia yuanmonensis</name>
    <dbReference type="NCBI Taxonomy" id="1095914"/>
    <lineage>
        <taxon>Bacteria</taxon>
        <taxon>Bacillati</taxon>
        <taxon>Actinomycetota</taxon>
        <taxon>Actinomycetes</taxon>
        <taxon>Pseudonocardiales</taxon>
        <taxon>Pseudonocardiaceae</taxon>
        <taxon>Pseudonocardia</taxon>
    </lineage>
</organism>
<dbReference type="EMBL" id="BAABIC010000006">
    <property type="protein sequence ID" value="GAA4686835.1"/>
    <property type="molecule type" value="Genomic_DNA"/>
</dbReference>
<evidence type="ECO:0000313" key="2">
    <source>
        <dbReference type="Proteomes" id="UP001500325"/>
    </source>
</evidence>
<gene>
    <name evidence="1" type="ORF">GCM10023215_23010</name>
</gene>
<dbReference type="Proteomes" id="UP001500325">
    <property type="component" value="Unassembled WGS sequence"/>
</dbReference>
<reference evidence="2" key="1">
    <citation type="journal article" date="2019" name="Int. J. Syst. Evol. Microbiol.">
        <title>The Global Catalogue of Microorganisms (GCM) 10K type strain sequencing project: providing services to taxonomists for standard genome sequencing and annotation.</title>
        <authorList>
            <consortium name="The Broad Institute Genomics Platform"/>
            <consortium name="The Broad Institute Genome Sequencing Center for Infectious Disease"/>
            <person name="Wu L."/>
            <person name="Ma J."/>
        </authorList>
    </citation>
    <scope>NUCLEOTIDE SEQUENCE [LARGE SCALE GENOMIC DNA]</scope>
    <source>
        <strain evidence="2">JCM 18055</strain>
    </source>
</reference>
<protein>
    <submittedName>
        <fullName evidence="1">Uncharacterized protein</fullName>
    </submittedName>
</protein>
<accession>A0ABP8WDC9</accession>
<dbReference type="RefSeq" id="WP_345380367.1">
    <property type="nucleotide sequence ID" value="NZ_BAABIC010000006.1"/>
</dbReference>
<comment type="caution">
    <text evidence="1">The sequence shown here is derived from an EMBL/GenBank/DDBJ whole genome shotgun (WGS) entry which is preliminary data.</text>
</comment>